<proteinExistence type="predicted"/>
<sequence>MIETYGGRAAAAAWGGGMGRHAALMGMGHATSCSGTSTSDSRSDTDLVPRADVISSEVFDKSCLPPNKELKTKWFTSLPFTNPTSPPLPLLEKRAAKKAMAEESQRACESRLGDAHHHHHLPHYFPLVINRSLVSTSRQVRDRCMDLFASEVCEEELGAVWVSEGLMEKGRWEDVNKSLQSAHNGRGRLGLQVHPLTVDSVLIL</sequence>
<comment type="caution">
    <text evidence="1">The sequence shown here is derived from an EMBL/GenBank/DDBJ whole genome shotgun (WGS) entry which is preliminary data.</text>
</comment>
<dbReference type="Proteomes" id="UP000287651">
    <property type="component" value="Unassembled WGS sequence"/>
</dbReference>
<evidence type="ECO:0000313" key="2">
    <source>
        <dbReference type="Proteomes" id="UP000287651"/>
    </source>
</evidence>
<evidence type="ECO:0000313" key="1">
    <source>
        <dbReference type="EMBL" id="RRT75942.1"/>
    </source>
</evidence>
<gene>
    <name evidence="1" type="ORF">B296_00005469</name>
</gene>
<organism evidence="1 2">
    <name type="scientific">Ensete ventricosum</name>
    <name type="common">Abyssinian banana</name>
    <name type="synonym">Musa ensete</name>
    <dbReference type="NCBI Taxonomy" id="4639"/>
    <lineage>
        <taxon>Eukaryota</taxon>
        <taxon>Viridiplantae</taxon>
        <taxon>Streptophyta</taxon>
        <taxon>Embryophyta</taxon>
        <taxon>Tracheophyta</taxon>
        <taxon>Spermatophyta</taxon>
        <taxon>Magnoliopsida</taxon>
        <taxon>Liliopsida</taxon>
        <taxon>Zingiberales</taxon>
        <taxon>Musaceae</taxon>
        <taxon>Ensete</taxon>
    </lineage>
</organism>
<accession>A0A427AIG8</accession>
<name>A0A427AIG8_ENSVE</name>
<dbReference type="EMBL" id="AMZH03002333">
    <property type="protein sequence ID" value="RRT75942.1"/>
    <property type="molecule type" value="Genomic_DNA"/>
</dbReference>
<protein>
    <submittedName>
        <fullName evidence="1">Uncharacterized protein</fullName>
    </submittedName>
</protein>
<dbReference type="AlphaFoldDB" id="A0A427AIG8"/>
<reference evidence="1 2" key="1">
    <citation type="journal article" date="2014" name="Agronomy (Basel)">
        <title>A Draft Genome Sequence for Ensete ventricosum, the Drought-Tolerant Tree Against Hunger.</title>
        <authorList>
            <person name="Harrison J."/>
            <person name="Moore K.A."/>
            <person name="Paszkiewicz K."/>
            <person name="Jones T."/>
            <person name="Grant M."/>
            <person name="Ambacheew D."/>
            <person name="Muzemil S."/>
            <person name="Studholme D.J."/>
        </authorList>
    </citation>
    <scope>NUCLEOTIDE SEQUENCE [LARGE SCALE GENOMIC DNA]</scope>
</reference>